<name>A0A0H4PY12_9BACT</name>
<feature type="region of interest" description="Disordered" evidence="1">
    <location>
        <begin position="37"/>
        <end position="63"/>
    </location>
</feature>
<dbReference type="Proteomes" id="UP000036520">
    <property type="component" value="Chromosome"/>
</dbReference>
<gene>
    <name evidence="2" type="ORF">CA2015_3949</name>
</gene>
<keyword evidence="3" id="KW-1185">Reference proteome</keyword>
<dbReference type="AlphaFoldDB" id="A0A0H4PY12"/>
<evidence type="ECO:0000313" key="3">
    <source>
        <dbReference type="Proteomes" id="UP000036520"/>
    </source>
</evidence>
<dbReference type="KEGG" id="camu:CA2015_3949"/>
<dbReference type="EMBL" id="CP012040">
    <property type="protein sequence ID" value="AKP53312.1"/>
    <property type="molecule type" value="Genomic_DNA"/>
</dbReference>
<reference evidence="2 3" key="1">
    <citation type="submission" date="2015-07" db="EMBL/GenBank/DDBJ databases">
        <authorList>
            <person name="Kim K.M."/>
        </authorList>
    </citation>
    <scope>NUCLEOTIDE SEQUENCE [LARGE SCALE GENOMIC DNA]</scope>
    <source>
        <strain evidence="2 3">KCTC 12363</strain>
    </source>
</reference>
<evidence type="ECO:0000256" key="1">
    <source>
        <dbReference type="SAM" id="MobiDB-lite"/>
    </source>
</evidence>
<protein>
    <submittedName>
        <fullName evidence="2">Uncharacterized protein</fullName>
    </submittedName>
</protein>
<evidence type="ECO:0000313" key="2">
    <source>
        <dbReference type="EMBL" id="AKP53312.1"/>
    </source>
</evidence>
<organism evidence="2 3">
    <name type="scientific">Cyclobacterium amurskyense</name>
    <dbReference type="NCBI Taxonomy" id="320787"/>
    <lineage>
        <taxon>Bacteria</taxon>
        <taxon>Pseudomonadati</taxon>
        <taxon>Bacteroidota</taxon>
        <taxon>Cytophagia</taxon>
        <taxon>Cytophagales</taxon>
        <taxon>Cyclobacteriaceae</taxon>
        <taxon>Cyclobacterium</taxon>
    </lineage>
</organism>
<proteinExistence type="predicted"/>
<sequence>MTWFRQAQPPESYRHLSLSKATVSMKTSTILHDVVSTGSTTVNVPPPEPVEGNDINENKNDIT</sequence>
<accession>A0A0H4PY12</accession>